<evidence type="ECO:0000256" key="7">
    <source>
        <dbReference type="ARBA" id="ARBA00022821"/>
    </source>
</evidence>
<dbReference type="FunFam" id="1.25.40.20:FF:000123">
    <property type="entry name" value="regulatory protein NPR3-like"/>
    <property type="match status" value="1"/>
</dbReference>
<dbReference type="SMART" id="SM00225">
    <property type="entry name" value="BTB"/>
    <property type="match status" value="1"/>
</dbReference>
<dbReference type="InterPro" id="IPR000210">
    <property type="entry name" value="BTB/POZ_dom"/>
</dbReference>
<dbReference type="Gene3D" id="1.25.40.20">
    <property type="entry name" value="Ankyrin repeat-containing domain"/>
    <property type="match status" value="1"/>
</dbReference>
<keyword evidence="6" id="KW-0833">Ubl conjugation pathway</keyword>
<evidence type="ECO:0000313" key="17">
    <source>
        <dbReference type="Proteomes" id="UP000228380"/>
    </source>
</evidence>
<feature type="domain" description="C2HC NPR-type" evidence="16">
    <location>
        <begin position="143"/>
        <end position="157"/>
    </location>
</feature>
<evidence type="ECO:0000256" key="5">
    <source>
        <dbReference type="ARBA" id="ARBA00022771"/>
    </source>
</evidence>
<feature type="domain" description="BTB" evidence="15">
    <location>
        <begin position="63"/>
        <end position="140"/>
    </location>
</feature>
<evidence type="ECO:0000256" key="14">
    <source>
        <dbReference type="SAM" id="MobiDB-lite"/>
    </source>
</evidence>
<keyword evidence="3" id="KW-0479">Metal-binding</keyword>
<evidence type="ECO:0000256" key="12">
    <source>
        <dbReference type="PROSITE-ProRule" id="PRU00023"/>
    </source>
</evidence>
<dbReference type="InterPro" id="IPR002110">
    <property type="entry name" value="Ankyrin_rpt"/>
</dbReference>
<dbReference type="PROSITE" id="PS50097">
    <property type="entry name" value="BTB"/>
    <property type="match status" value="1"/>
</dbReference>
<evidence type="ECO:0000256" key="11">
    <source>
        <dbReference type="ARBA" id="ARBA00044947"/>
    </source>
</evidence>
<keyword evidence="10" id="KW-0539">Nucleus</keyword>
<dbReference type="FunFam" id="3.30.710.10:FF:000110">
    <property type="entry name" value="Regulatory protein NPR3"/>
    <property type="match status" value="1"/>
</dbReference>
<dbReference type="Pfam" id="PF12796">
    <property type="entry name" value="Ank_2"/>
    <property type="match status" value="1"/>
</dbReference>
<gene>
    <name evidence="18" type="primary">LOC103705401</name>
</gene>
<keyword evidence="9 12" id="KW-0040">ANK repeat</keyword>
<dbReference type="InterPro" id="IPR044292">
    <property type="entry name" value="NPR"/>
</dbReference>
<dbReference type="GO" id="GO:0042742">
    <property type="term" value="P:defense response to bacterium"/>
    <property type="evidence" value="ECO:0007669"/>
    <property type="project" value="TreeGrafter"/>
</dbReference>
<dbReference type="RefSeq" id="XP_038971623.1">
    <property type="nucleotide sequence ID" value="XM_039115695.1"/>
</dbReference>
<dbReference type="GO" id="GO:2000031">
    <property type="term" value="P:regulation of salicylic acid mediated signaling pathway"/>
    <property type="evidence" value="ECO:0007669"/>
    <property type="project" value="InterPro"/>
</dbReference>
<comment type="subcellular location">
    <subcellularLocation>
        <location evidence="1">Nucleus</location>
    </subcellularLocation>
</comment>
<sequence>MANLAEPSSSPSSTSSSNLFNDSSVSTAPPPAAKAGASLEVVSLSKLSSNLERLLVDSEFDCSDAEVVVEGAPVGIHRCILAARSRFFHDLFSRGGGRYRPEGGKPRYQMGELVPCGRVGYEAFINFLSYIYTGKLKPAPQEASVCADPMCAHDACRPAVNFAVELMYASSVFQIPELVSLLQRRLLNFVEKALVEDVIPILLVAFHSHLNQLLGHCMKRVARSYLDNISLEKELPHDVAEEIKLIRHKAQPDEPNSLTVDPVLEKRIRGIHKALDSDDVELVKLLLSESDITLDDANALHYAAAYCDSKVVAELLELGSANVNLKNDRGYTPLHVAAMRKEPAVIVSLLTKGASASETTADGQSAAMICRRLTRAKDYNTKTQQGHESNKDRICIDILEREMRRNPMGGEDSVMLPLLADDLHMKLLYLENRVVFARLFFPTEAKVAMEITQAETTSEFTGHLASRSSSNLREVDLNETPIMQNKRLCSRVDALAKTVELGRCFFPHCSQVLDKFIEEDLPDLLYLQKGTPDEQKIKQRRFCELKEDVQKAFNKDKAASVRSWLSSSSSSSSLKGHTRHSKAVR</sequence>
<evidence type="ECO:0000256" key="8">
    <source>
        <dbReference type="ARBA" id="ARBA00022833"/>
    </source>
</evidence>
<dbReference type="Pfam" id="PF00651">
    <property type="entry name" value="BTB"/>
    <property type="match status" value="1"/>
</dbReference>
<dbReference type="Pfam" id="PF12313">
    <property type="entry name" value="NPR1_like_C"/>
    <property type="match status" value="1"/>
</dbReference>
<feature type="compositionally biased region" description="Low complexity" evidence="14">
    <location>
        <begin position="8"/>
        <end position="26"/>
    </location>
</feature>
<keyword evidence="7" id="KW-0611">Plant defense</keyword>
<evidence type="ECO:0000256" key="4">
    <source>
        <dbReference type="ARBA" id="ARBA00022737"/>
    </source>
</evidence>
<evidence type="ECO:0000259" key="15">
    <source>
        <dbReference type="PROSITE" id="PS50097"/>
    </source>
</evidence>
<evidence type="ECO:0000256" key="13">
    <source>
        <dbReference type="PROSITE-ProRule" id="PRU01391"/>
    </source>
</evidence>
<evidence type="ECO:0000256" key="10">
    <source>
        <dbReference type="ARBA" id="ARBA00023242"/>
    </source>
</evidence>
<keyword evidence="4" id="KW-0677">Repeat</keyword>
<dbReference type="SUPFAM" id="SSF48403">
    <property type="entry name" value="Ankyrin repeat"/>
    <property type="match status" value="1"/>
</dbReference>
<evidence type="ECO:0000256" key="3">
    <source>
        <dbReference type="ARBA" id="ARBA00022723"/>
    </source>
</evidence>
<dbReference type="Proteomes" id="UP000228380">
    <property type="component" value="Unplaced"/>
</dbReference>
<comment type="similarity">
    <text evidence="11">Belongs to the plant 'ANKYRIN-BTB/POZ' family. 'NPR1-like' subfamily.</text>
</comment>
<dbReference type="PROSITE" id="PS50297">
    <property type="entry name" value="ANK_REP_REGION"/>
    <property type="match status" value="1"/>
</dbReference>
<proteinExistence type="inferred from homology"/>
<evidence type="ECO:0000256" key="9">
    <source>
        <dbReference type="ARBA" id="ARBA00023043"/>
    </source>
</evidence>
<dbReference type="InterPro" id="IPR021094">
    <property type="entry name" value="NPR1/NIM1-like_C"/>
</dbReference>
<dbReference type="GO" id="GO:2000022">
    <property type="term" value="P:regulation of jasmonic acid mediated signaling pathway"/>
    <property type="evidence" value="ECO:0007669"/>
    <property type="project" value="InterPro"/>
</dbReference>
<keyword evidence="5 13" id="KW-0863">Zinc-finger</keyword>
<dbReference type="GO" id="GO:0009862">
    <property type="term" value="P:systemic acquired resistance, salicylic acid mediated signaling pathway"/>
    <property type="evidence" value="ECO:0007669"/>
    <property type="project" value="InterPro"/>
</dbReference>
<evidence type="ECO:0000256" key="1">
    <source>
        <dbReference type="ARBA" id="ARBA00004123"/>
    </source>
</evidence>
<dbReference type="PANTHER" id="PTHR46475:SF2">
    <property type="entry name" value="REGULATORY PROTEIN NPR3"/>
    <property type="match status" value="1"/>
</dbReference>
<dbReference type="KEGG" id="pda:103705401"/>
<feature type="repeat" description="ANK" evidence="12">
    <location>
        <begin position="329"/>
        <end position="361"/>
    </location>
</feature>
<evidence type="ECO:0000256" key="6">
    <source>
        <dbReference type="ARBA" id="ARBA00022786"/>
    </source>
</evidence>
<feature type="region of interest" description="Disordered" evidence="14">
    <location>
        <begin position="1"/>
        <end position="31"/>
    </location>
</feature>
<dbReference type="InterPro" id="IPR057250">
    <property type="entry name" value="Znf_C2HC_NPR-type"/>
</dbReference>
<dbReference type="Gene3D" id="3.30.710.10">
    <property type="entry name" value="Potassium Channel Kv1.1, Chain A"/>
    <property type="match status" value="1"/>
</dbReference>
<dbReference type="InterPro" id="IPR036770">
    <property type="entry name" value="Ankyrin_rpt-contain_sf"/>
</dbReference>
<comment type="caution">
    <text evidence="13">Lacks conserved residue(s) required for the propagation of feature annotation.</text>
</comment>
<dbReference type="GO" id="GO:0008270">
    <property type="term" value="F:zinc ion binding"/>
    <property type="evidence" value="ECO:0007669"/>
    <property type="project" value="UniProtKB-KW"/>
</dbReference>
<dbReference type="InterPro" id="IPR011333">
    <property type="entry name" value="SKP1/BTB/POZ_sf"/>
</dbReference>
<evidence type="ECO:0000313" key="18">
    <source>
        <dbReference type="RefSeq" id="XP_038971623.1"/>
    </source>
</evidence>
<dbReference type="PROSITE" id="PS50088">
    <property type="entry name" value="ANK_REPEAT"/>
    <property type="match status" value="1"/>
</dbReference>
<feature type="compositionally biased region" description="Basic residues" evidence="14">
    <location>
        <begin position="576"/>
        <end position="585"/>
    </location>
</feature>
<name>A0A8B8ZJG8_PHODC</name>
<evidence type="ECO:0000259" key="16">
    <source>
        <dbReference type="PROSITE" id="PS52046"/>
    </source>
</evidence>
<keyword evidence="8" id="KW-0862">Zinc</keyword>
<dbReference type="GO" id="GO:0005634">
    <property type="term" value="C:nucleus"/>
    <property type="evidence" value="ECO:0007669"/>
    <property type="project" value="UniProtKB-SubCell"/>
</dbReference>
<feature type="region of interest" description="Disordered" evidence="14">
    <location>
        <begin position="554"/>
        <end position="585"/>
    </location>
</feature>
<organism evidence="17 18">
    <name type="scientific">Phoenix dactylifera</name>
    <name type="common">Date palm</name>
    <dbReference type="NCBI Taxonomy" id="42345"/>
    <lineage>
        <taxon>Eukaryota</taxon>
        <taxon>Viridiplantae</taxon>
        <taxon>Streptophyta</taxon>
        <taxon>Embryophyta</taxon>
        <taxon>Tracheophyta</taxon>
        <taxon>Spermatophyta</taxon>
        <taxon>Magnoliopsida</taxon>
        <taxon>Liliopsida</taxon>
        <taxon>Arecaceae</taxon>
        <taxon>Coryphoideae</taxon>
        <taxon>Phoeniceae</taxon>
        <taxon>Phoenix</taxon>
    </lineage>
</organism>
<dbReference type="PANTHER" id="PTHR46475">
    <property type="entry name" value="REGULATORY PROTEIN NPR3"/>
    <property type="match status" value="1"/>
</dbReference>
<evidence type="ECO:0000256" key="2">
    <source>
        <dbReference type="ARBA" id="ARBA00004906"/>
    </source>
</evidence>
<protein>
    <submittedName>
        <fullName evidence="18">BTB/POZ domain and ankyrin repeat-containing protein NPR1-like</fullName>
    </submittedName>
</protein>
<dbReference type="SMART" id="SM00248">
    <property type="entry name" value="ANK"/>
    <property type="match status" value="3"/>
</dbReference>
<dbReference type="PROSITE" id="PS52046">
    <property type="entry name" value="ZF_C2HC_NPR"/>
    <property type="match status" value="1"/>
</dbReference>
<dbReference type="CDD" id="cd18310">
    <property type="entry name" value="BTB_POZ_NPR_plant"/>
    <property type="match status" value="1"/>
</dbReference>
<dbReference type="SUPFAM" id="SSF54695">
    <property type="entry name" value="POZ domain"/>
    <property type="match status" value="1"/>
</dbReference>
<accession>A0A8B8ZJG8</accession>
<dbReference type="OrthoDB" id="71307at2759"/>
<dbReference type="GO" id="GO:0050832">
    <property type="term" value="P:defense response to fungus"/>
    <property type="evidence" value="ECO:0007669"/>
    <property type="project" value="TreeGrafter"/>
</dbReference>
<reference evidence="18" key="1">
    <citation type="submission" date="2025-08" db="UniProtKB">
        <authorList>
            <consortium name="RefSeq"/>
        </authorList>
    </citation>
    <scope>IDENTIFICATION</scope>
    <source>
        <tissue evidence="18">Young leaves</tissue>
    </source>
</reference>
<dbReference type="GeneID" id="103705401"/>
<dbReference type="AlphaFoldDB" id="A0A8B8ZJG8"/>
<keyword evidence="17" id="KW-1185">Reference proteome</keyword>
<comment type="pathway">
    <text evidence="2">Protein modification; protein ubiquitination.</text>
</comment>